<sequence length="66" mass="7624">MNNHEINLLANDDNYVSIDLEAVPSNYGMVYYNEGTDNTVPWWEQGVLVSYEDIIAAERGEYDDDY</sequence>
<reference evidence="2" key="1">
    <citation type="submission" date="2017-04" db="EMBL/GenBank/DDBJ databases">
        <authorList>
            <person name="Varghese N."/>
            <person name="Submissions S."/>
        </authorList>
    </citation>
    <scope>NUCLEOTIDE SEQUENCE [LARGE SCALE GENOMIC DNA]</scope>
    <source>
        <strain evidence="2">DSM 23072</strain>
    </source>
</reference>
<dbReference type="RefSeq" id="WP_084256180.1">
    <property type="nucleotide sequence ID" value="NZ_FWWV01000006.1"/>
</dbReference>
<evidence type="ECO:0000313" key="1">
    <source>
        <dbReference type="EMBL" id="SMB81428.1"/>
    </source>
</evidence>
<proteinExistence type="predicted"/>
<gene>
    <name evidence="1" type="ORF">SAMN05660772_01846</name>
</gene>
<keyword evidence="2" id="KW-1185">Reference proteome</keyword>
<dbReference type="Proteomes" id="UP000192408">
    <property type="component" value="Unassembled WGS sequence"/>
</dbReference>
<protein>
    <submittedName>
        <fullName evidence="1">Uncharacterized protein</fullName>
    </submittedName>
</protein>
<dbReference type="EMBL" id="FWWV01000006">
    <property type="protein sequence ID" value="SMB81428.1"/>
    <property type="molecule type" value="Genomic_DNA"/>
</dbReference>
<name>A0A1W1UJY7_9PAST</name>
<organism evidence="1 2">
    <name type="scientific">Pasteurella testudinis DSM 23072</name>
    <dbReference type="NCBI Taxonomy" id="1122938"/>
    <lineage>
        <taxon>Bacteria</taxon>
        <taxon>Pseudomonadati</taxon>
        <taxon>Pseudomonadota</taxon>
        <taxon>Gammaproteobacteria</taxon>
        <taxon>Pasteurellales</taxon>
        <taxon>Pasteurellaceae</taxon>
        <taxon>Pasteurella</taxon>
    </lineage>
</organism>
<accession>A0A1W1UJY7</accession>
<dbReference type="STRING" id="1122938.SAMN05660772_01846"/>
<evidence type="ECO:0000313" key="2">
    <source>
        <dbReference type="Proteomes" id="UP000192408"/>
    </source>
</evidence>
<dbReference type="AlphaFoldDB" id="A0A1W1UJY7"/>